<gene>
    <name evidence="1" type="ORF">IE53DRAFT_359271</name>
</gene>
<proteinExistence type="predicted"/>
<evidence type="ECO:0000313" key="1">
    <source>
        <dbReference type="EMBL" id="PWN54375.1"/>
    </source>
</evidence>
<organism evidence="1 2">
    <name type="scientific">Violaceomyces palustris</name>
    <dbReference type="NCBI Taxonomy" id="1673888"/>
    <lineage>
        <taxon>Eukaryota</taxon>
        <taxon>Fungi</taxon>
        <taxon>Dikarya</taxon>
        <taxon>Basidiomycota</taxon>
        <taxon>Ustilaginomycotina</taxon>
        <taxon>Ustilaginomycetes</taxon>
        <taxon>Violaceomycetales</taxon>
        <taxon>Violaceomycetaceae</taxon>
        <taxon>Violaceomyces</taxon>
    </lineage>
</organism>
<name>A0ACD0P8J2_9BASI</name>
<dbReference type="EMBL" id="KZ819687">
    <property type="protein sequence ID" value="PWN54375.1"/>
    <property type="molecule type" value="Genomic_DNA"/>
</dbReference>
<keyword evidence="2" id="KW-1185">Reference proteome</keyword>
<dbReference type="Proteomes" id="UP000245626">
    <property type="component" value="Unassembled WGS sequence"/>
</dbReference>
<accession>A0ACD0P8J2</accession>
<sequence>MDQFTTFSQRNVFYLRASAYVVLQTILYLDPRHVDWLNHNPHIFQAVLAMLKTRIMPKLKREADPNGPISKMSKKERVDVYPAPEFQVAYFFRKMDQRHAVLLKFLTFPSGPSTSSVKIEDENDRVHAPIPSTSRLSLDPKEGAHSVGGRWRQEKKRQTTSESIRDSEDDPNESMNNEPNKRPRLEEGPRLDDVRIKVEETEDQDEHLFPHQGSQPPDEMDPSQDGIDLTEDDQENTAKPTLHVKYAGFRMSIAASPHLFGPKQAVERRQLSLTPAPTGSSLGARSSSRGPSQSRFTSVEPVVANSNRNARISTPLFRGMTPSDHLRSPSPSPLLDVTTATDQAASVTRKRRDLLPPVPTFGEERDGGSSEGDLGGAEFDREELDISQEAGQDVAFLMASQMLEREGLGGDGGGNDLEDDD</sequence>
<reference evidence="1 2" key="1">
    <citation type="journal article" date="2018" name="Mol. Biol. Evol.">
        <title>Broad Genomic Sampling Reveals a Smut Pathogenic Ancestry of the Fungal Clade Ustilaginomycotina.</title>
        <authorList>
            <person name="Kijpornyongpan T."/>
            <person name="Mondo S.J."/>
            <person name="Barry K."/>
            <person name="Sandor L."/>
            <person name="Lee J."/>
            <person name="Lipzen A."/>
            <person name="Pangilinan J."/>
            <person name="LaButti K."/>
            <person name="Hainaut M."/>
            <person name="Henrissat B."/>
            <person name="Grigoriev I.V."/>
            <person name="Spatafora J.W."/>
            <person name="Aime M.C."/>
        </authorList>
    </citation>
    <scope>NUCLEOTIDE SEQUENCE [LARGE SCALE GENOMIC DNA]</scope>
    <source>
        <strain evidence="1 2">SA 807</strain>
    </source>
</reference>
<protein>
    <submittedName>
        <fullName evidence="1">Uncharacterized protein</fullName>
    </submittedName>
</protein>
<evidence type="ECO:0000313" key="2">
    <source>
        <dbReference type="Proteomes" id="UP000245626"/>
    </source>
</evidence>